<gene>
    <name evidence="3" type="ORF">MM415A01749_0014</name>
    <name evidence="2" type="ORF">TM448A00912_0023</name>
</gene>
<accession>A0A6H1ZM32</accession>
<sequence length="152" mass="17162">MKTFDLSKDYAVVCEYKKTRMAFKHEATIMQNGCEVYKTKCCYQNRTWESYDFQSVLHKAISGYFKGDEAQGFMDKVDGKGAADVKSSLGSVGMVAAFGDILCSTPEEKNSWKMRMLKAGMGEGFQPPDDWDQLPEKEKQRRLDGAIASLRP</sequence>
<name>A0A6H1ZM32_9ZZZZ</name>
<reference evidence="2" key="1">
    <citation type="submission" date="2020-03" db="EMBL/GenBank/DDBJ databases">
        <title>The deep terrestrial virosphere.</title>
        <authorList>
            <person name="Holmfeldt K."/>
            <person name="Nilsson E."/>
            <person name="Simone D."/>
            <person name="Lopez-Fernandez M."/>
            <person name="Wu X."/>
            <person name="de Brujin I."/>
            <person name="Lundin D."/>
            <person name="Andersson A."/>
            <person name="Bertilsson S."/>
            <person name="Dopson M."/>
        </authorList>
    </citation>
    <scope>NUCLEOTIDE SEQUENCE</scope>
    <source>
        <strain evidence="3">MM415A01749</strain>
        <strain evidence="2">TM448A00912</strain>
    </source>
</reference>
<proteinExistence type="predicted"/>
<evidence type="ECO:0000313" key="2">
    <source>
        <dbReference type="EMBL" id="QJA48325.1"/>
    </source>
</evidence>
<feature type="region of interest" description="Disordered" evidence="1">
    <location>
        <begin position="121"/>
        <end position="152"/>
    </location>
</feature>
<feature type="compositionally biased region" description="Basic and acidic residues" evidence="1">
    <location>
        <begin position="134"/>
        <end position="144"/>
    </location>
</feature>
<evidence type="ECO:0000256" key="1">
    <source>
        <dbReference type="SAM" id="MobiDB-lite"/>
    </source>
</evidence>
<organism evidence="2">
    <name type="scientific">viral metagenome</name>
    <dbReference type="NCBI Taxonomy" id="1070528"/>
    <lineage>
        <taxon>unclassified sequences</taxon>
        <taxon>metagenomes</taxon>
        <taxon>organismal metagenomes</taxon>
    </lineage>
</organism>
<protein>
    <submittedName>
        <fullName evidence="2">Uncharacterized protein</fullName>
    </submittedName>
</protein>
<dbReference type="EMBL" id="MT144079">
    <property type="protein sequence ID" value="QJA48325.1"/>
    <property type="molecule type" value="Genomic_DNA"/>
</dbReference>
<evidence type="ECO:0000313" key="3">
    <source>
        <dbReference type="EMBL" id="QJA75587.1"/>
    </source>
</evidence>
<dbReference type="EMBL" id="MT142172">
    <property type="protein sequence ID" value="QJA75587.1"/>
    <property type="molecule type" value="Genomic_DNA"/>
</dbReference>
<dbReference type="AlphaFoldDB" id="A0A6H1ZM32"/>